<sequence>MQKRYVIWSRGMWVASLDRQGDPLMTPRRARALVYTRSTAARKLEALSQNFPALVFGLEEAPVSHLKRKALA</sequence>
<dbReference type="RefSeq" id="WP_035607732.1">
    <property type="nucleotide sequence ID" value="NZ_JEMG01000001.1"/>
</dbReference>
<gene>
    <name evidence="1" type="ORF">AZ34_10340</name>
</gene>
<accession>A0A016XMQ6</accession>
<dbReference type="Proteomes" id="UP000023268">
    <property type="component" value="Unassembled WGS sequence"/>
</dbReference>
<organism evidence="1 2">
    <name type="scientific">Hylemonella gracilis str. Niagara R</name>
    <dbReference type="NCBI Taxonomy" id="1458275"/>
    <lineage>
        <taxon>Bacteria</taxon>
        <taxon>Pseudomonadati</taxon>
        <taxon>Pseudomonadota</taxon>
        <taxon>Betaproteobacteria</taxon>
        <taxon>Burkholderiales</taxon>
        <taxon>Comamonadaceae</taxon>
        <taxon>Hylemonella</taxon>
    </lineage>
</organism>
<dbReference type="AlphaFoldDB" id="A0A016XMQ6"/>
<evidence type="ECO:0000313" key="2">
    <source>
        <dbReference type="Proteomes" id="UP000023268"/>
    </source>
</evidence>
<protein>
    <submittedName>
        <fullName evidence="1">Uncharacterized protein</fullName>
    </submittedName>
</protein>
<name>A0A016XMQ6_9BURK</name>
<dbReference type="STRING" id="1458275.AZ34_10340"/>
<evidence type="ECO:0000313" key="1">
    <source>
        <dbReference type="EMBL" id="EYC52867.1"/>
    </source>
</evidence>
<dbReference type="EMBL" id="JEMG01000001">
    <property type="protein sequence ID" value="EYC52867.1"/>
    <property type="molecule type" value="Genomic_DNA"/>
</dbReference>
<proteinExistence type="predicted"/>
<comment type="caution">
    <text evidence="1">The sequence shown here is derived from an EMBL/GenBank/DDBJ whole genome shotgun (WGS) entry which is preliminary data.</text>
</comment>
<reference evidence="1 2" key="1">
    <citation type="submission" date="2014-02" db="EMBL/GenBank/DDBJ databases">
        <title>Draft Genome of Hylemonella gracilis isolated from the Niagara River.</title>
        <authorList>
            <person name="Pawlowski D.R."/>
            <person name="Koudelka G.B."/>
        </authorList>
    </citation>
    <scope>NUCLEOTIDE SEQUENCE [LARGE SCALE GENOMIC DNA]</scope>
    <source>
        <strain evidence="1 2">Niagara R</strain>
    </source>
</reference>